<dbReference type="GO" id="GO:0016020">
    <property type="term" value="C:membrane"/>
    <property type="evidence" value="ECO:0007669"/>
    <property type="project" value="TreeGrafter"/>
</dbReference>
<dbReference type="InterPro" id="IPR002656">
    <property type="entry name" value="Acyl_transf_3_dom"/>
</dbReference>
<keyword evidence="1" id="KW-0812">Transmembrane</keyword>
<dbReference type="PANTHER" id="PTHR23028">
    <property type="entry name" value="ACETYLTRANSFERASE"/>
    <property type="match status" value="1"/>
</dbReference>
<proteinExistence type="predicted"/>
<keyword evidence="1" id="KW-1133">Transmembrane helix</keyword>
<feature type="transmembrane region" description="Helical" evidence="1">
    <location>
        <begin position="244"/>
        <end position="263"/>
    </location>
</feature>
<feature type="transmembrane region" description="Helical" evidence="1">
    <location>
        <begin position="31"/>
        <end position="52"/>
    </location>
</feature>
<dbReference type="PANTHER" id="PTHR23028:SF53">
    <property type="entry name" value="ACYL_TRANSF_3 DOMAIN-CONTAINING PROTEIN"/>
    <property type="match status" value="1"/>
</dbReference>
<dbReference type="EMBL" id="CACVAT010000282">
    <property type="protein sequence ID" value="CAA6817572.1"/>
    <property type="molecule type" value="Genomic_DNA"/>
</dbReference>
<organism evidence="3">
    <name type="scientific">uncultured Thiotrichaceae bacterium</name>
    <dbReference type="NCBI Taxonomy" id="298394"/>
    <lineage>
        <taxon>Bacteria</taxon>
        <taxon>Pseudomonadati</taxon>
        <taxon>Pseudomonadota</taxon>
        <taxon>Gammaproteobacteria</taxon>
        <taxon>Thiotrichales</taxon>
        <taxon>Thiotrichaceae</taxon>
        <taxon>environmental samples</taxon>
    </lineage>
</organism>
<dbReference type="AlphaFoldDB" id="A0A6S6T9U1"/>
<feature type="transmembrane region" description="Helical" evidence="1">
    <location>
        <begin position="345"/>
        <end position="366"/>
    </location>
</feature>
<feature type="transmembrane region" description="Helical" evidence="1">
    <location>
        <begin position="98"/>
        <end position="116"/>
    </location>
</feature>
<evidence type="ECO:0000313" key="3">
    <source>
        <dbReference type="EMBL" id="CAA6817572.1"/>
    </source>
</evidence>
<feature type="transmembrane region" description="Helical" evidence="1">
    <location>
        <begin position="7"/>
        <end position="25"/>
    </location>
</feature>
<feature type="domain" description="Acyltransferase 3" evidence="2">
    <location>
        <begin position="6"/>
        <end position="327"/>
    </location>
</feature>
<gene>
    <name evidence="3" type="ORF">HELGO_WM37501</name>
</gene>
<dbReference type="GO" id="GO:0009103">
    <property type="term" value="P:lipopolysaccharide biosynthetic process"/>
    <property type="evidence" value="ECO:0007669"/>
    <property type="project" value="TreeGrafter"/>
</dbReference>
<reference evidence="3" key="1">
    <citation type="submission" date="2020-01" db="EMBL/GenBank/DDBJ databases">
        <authorList>
            <person name="Meier V. D."/>
            <person name="Meier V D."/>
        </authorList>
    </citation>
    <scope>NUCLEOTIDE SEQUENCE</scope>
    <source>
        <strain evidence="3">HLG_WM_MAG_09</strain>
    </source>
</reference>
<feature type="transmembrane region" description="Helical" evidence="1">
    <location>
        <begin position="72"/>
        <end position="92"/>
    </location>
</feature>
<keyword evidence="1" id="KW-0472">Membrane</keyword>
<protein>
    <submittedName>
        <fullName evidence="3">O-antigen acetylase</fullName>
    </submittedName>
</protein>
<dbReference type="InterPro" id="IPR050879">
    <property type="entry name" value="Acyltransferase_3"/>
</dbReference>
<name>A0A6S6T9U1_9GAMM</name>
<sequence length="374" mass="41904">MQYRREIDGLRALAVVPVILFHAGIQGFSGGFVGVDIFFVISGYLITSIIIAELETGDFTITGFYERRARRILPALFFVMAVSLPLAWWLLLPHELVAFGRSIIAVIVFASNILFWQESDYFATDSELIPLLHTWSLAVEEQYYVIFPILLLVCWKLGIRWVTAIISTIAVVSLGLAEWGWRHDASGNFYLLPSRAWELMAGAGCALYLGHKQQPTGTLSQPLSLLGLGLLVASILWLDDTIPFPSLYAILPVLGTSLIILFAHQNNWVGKLLSLPALVGVGLVSYSAYLWHQPMFAFARLYYVDEPQLLIMLGLAALAFVLAFISWRFVERPFRQRQQFNRKQIFIMALAGSLAFVIIALALIIFEGMPARFA</sequence>
<accession>A0A6S6T9U1</accession>
<feature type="transmembrane region" description="Helical" evidence="1">
    <location>
        <begin position="157"/>
        <end position="177"/>
    </location>
</feature>
<feature type="transmembrane region" description="Helical" evidence="1">
    <location>
        <begin position="309"/>
        <end position="330"/>
    </location>
</feature>
<dbReference type="GO" id="GO:0016747">
    <property type="term" value="F:acyltransferase activity, transferring groups other than amino-acyl groups"/>
    <property type="evidence" value="ECO:0007669"/>
    <property type="project" value="InterPro"/>
</dbReference>
<evidence type="ECO:0000259" key="2">
    <source>
        <dbReference type="Pfam" id="PF01757"/>
    </source>
</evidence>
<evidence type="ECO:0000256" key="1">
    <source>
        <dbReference type="SAM" id="Phobius"/>
    </source>
</evidence>
<dbReference type="Pfam" id="PF01757">
    <property type="entry name" value="Acyl_transf_3"/>
    <property type="match status" value="1"/>
</dbReference>
<feature type="transmembrane region" description="Helical" evidence="1">
    <location>
        <begin position="272"/>
        <end position="289"/>
    </location>
</feature>